<accession>A0A149R1J5</accession>
<evidence type="ECO:0000256" key="3">
    <source>
        <dbReference type="ARBA" id="ARBA00022989"/>
    </source>
</evidence>
<dbReference type="AlphaFoldDB" id="A0A149R1J5"/>
<dbReference type="InterPro" id="IPR050368">
    <property type="entry name" value="ClC-type_chloride_channel"/>
</dbReference>
<dbReference type="GO" id="GO:0016020">
    <property type="term" value="C:membrane"/>
    <property type="evidence" value="ECO:0007669"/>
    <property type="project" value="UniProtKB-SubCell"/>
</dbReference>
<dbReference type="Proteomes" id="UP000075473">
    <property type="component" value="Unassembled WGS sequence"/>
</dbReference>
<organism evidence="6 7">
    <name type="scientific">Acetobacter cerevisiae</name>
    <dbReference type="NCBI Taxonomy" id="178900"/>
    <lineage>
        <taxon>Bacteria</taxon>
        <taxon>Pseudomonadati</taxon>
        <taxon>Pseudomonadota</taxon>
        <taxon>Alphaproteobacteria</taxon>
        <taxon>Acetobacterales</taxon>
        <taxon>Acetobacteraceae</taxon>
        <taxon>Acetobacter</taxon>
    </lineage>
</organism>
<protein>
    <submittedName>
        <fullName evidence="6">Voltage-gated chloride channel protein</fullName>
    </submittedName>
</protein>
<feature type="transmembrane region" description="Helical" evidence="5">
    <location>
        <begin position="148"/>
        <end position="173"/>
    </location>
</feature>
<feature type="transmembrane region" description="Helical" evidence="5">
    <location>
        <begin position="262"/>
        <end position="285"/>
    </location>
</feature>
<comment type="caution">
    <text evidence="6">The sequence shown here is derived from an EMBL/GenBank/DDBJ whole genome shotgun (WGS) entry which is preliminary data.</text>
</comment>
<evidence type="ECO:0000256" key="5">
    <source>
        <dbReference type="SAM" id="Phobius"/>
    </source>
</evidence>
<evidence type="ECO:0000256" key="4">
    <source>
        <dbReference type="ARBA" id="ARBA00023136"/>
    </source>
</evidence>
<feature type="transmembrane region" description="Helical" evidence="5">
    <location>
        <begin position="355"/>
        <end position="375"/>
    </location>
</feature>
<evidence type="ECO:0000256" key="2">
    <source>
        <dbReference type="ARBA" id="ARBA00022692"/>
    </source>
</evidence>
<dbReference type="PANTHER" id="PTHR43427">
    <property type="entry name" value="CHLORIDE CHANNEL PROTEIN CLC-E"/>
    <property type="match status" value="1"/>
</dbReference>
<feature type="transmembrane region" description="Helical" evidence="5">
    <location>
        <begin position="185"/>
        <end position="205"/>
    </location>
</feature>
<feature type="transmembrane region" description="Helical" evidence="5">
    <location>
        <begin position="55"/>
        <end position="74"/>
    </location>
</feature>
<gene>
    <name evidence="6" type="ORF">AD928_00280</name>
</gene>
<comment type="subcellular location">
    <subcellularLocation>
        <location evidence="1">Membrane</location>
        <topology evidence="1">Multi-pass membrane protein</topology>
    </subcellularLocation>
</comment>
<reference evidence="6 7" key="1">
    <citation type="submission" date="2015-06" db="EMBL/GenBank/DDBJ databases">
        <title>Improved classification and identification of acetic acid bacteria using matrix-assisted laser desorption/ionization time-of-flight mass spectrometry; Gluconobacter nephelii and Gluconobacter uchimurae are later heterotypic synonyms of Gluconobacter japonicus and Gluconobacter oxydans, respectively.</title>
        <authorList>
            <person name="Li L."/>
            <person name="Cleenwerck I."/>
            <person name="De Vuyst L."/>
            <person name="Vandamme P."/>
        </authorList>
    </citation>
    <scope>NUCLEOTIDE SEQUENCE [LARGE SCALE GENOMIC DNA]</scope>
    <source>
        <strain evidence="6 7">LMG 1625</strain>
    </source>
</reference>
<dbReference type="InterPro" id="IPR001807">
    <property type="entry name" value="ClC"/>
</dbReference>
<sequence length="464" mass="48794">MGRFPLFQNSIVVNILAVLRWSGLLLPMAACVGTLCAVFLWALDHVTDYRFAHPGLLWFLPVAGVVVGLAYHWFGRSAEGGNNLIVDQIHEPGGGVPLRMAPLVLIATVVSHLFGASVGREGTAVQIGGSIASGFARLFRLDDNGVRIILMAGIAAGFGAVFGTPVAGAVFAMEVLSIGCIDYRALVPVAAASILADMVCHSWGIHHVPYRIGFAGYPDLSGQIFHTDPVLLLKVGVASVCFGLTSLLFAESVHRLSPVFRTLCPIAWLRPAIGGVLTIALVFIAGSRDYLGLGVVAATPDGASILNFFHPGDYTWSWLWKLVFTVAALSTGFKGGEVTPLFFIGAGLGHTLSTFLGVPTDLLAAVGFVAVFAGAANTPLACTFMGVELFGATDVIYIATGCFIAYLCSGHSGIYLSQRIGVPKAAHPHITAGMALRQARGFIGRRVRKTGTQTSSDPATQTGK</sequence>
<feature type="transmembrane region" description="Helical" evidence="5">
    <location>
        <begin position="24"/>
        <end position="43"/>
    </location>
</feature>
<dbReference type="SUPFAM" id="SSF81340">
    <property type="entry name" value="Clc chloride channel"/>
    <property type="match status" value="1"/>
</dbReference>
<evidence type="ECO:0000313" key="6">
    <source>
        <dbReference type="EMBL" id="KXV03439.1"/>
    </source>
</evidence>
<evidence type="ECO:0000256" key="1">
    <source>
        <dbReference type="ARBA" id="ARBA00004141"/>
    </source>
</evidence>
<dbReference type="PATRIC" id="fig|178900.5.peg.289"/>
<keyword evidence="2 5" id="KW-0812">Transmembrane</keyword>
<keyword evidence="3 5" id="KW-1133">Transmembrane helix</keyword>
<dbReference type="PANTHER" id="PTHR43427:SF12">
    <property type="entry name" value="CHLORIDE TRANSPORTER"/>
    <property type="match status" value="1"/>
</dbReference>
<feature type="transmembrane region" description="Helical" evidence="5">
    <location>
        <begin position="231"/>
        <end position="250"/>
    </location>
</feature>
<dbReference type="CDD" id="cd03682">
    <property type="entry name" value="ClC_sycA_like"/>
    <property type="match status" value="1"/>
</dbReference>
<name>A0A149R1J5_9PROT</name>
<dbReference type="InterPro" id="IPR014743">
    <property type="entry name" value="Cl-channel_core"/>
</dbReference>
<feature type="transmembrane region" description="Helical" evidence="5">
    <location>
        <begin position="318"/>
        <end position="343"/>
    </location>
</feature>
<evidence type="ECO:0000313" key="7">
    <source>
        <dbReference type="Proteomes" id="UP000075473"/>
    </source>
</evidence>
<dbReference type="Pfam" id="PF00654">
    <property type="entry name" value="Voltage_CLC"/>
    <property type="match status" value="1"/>
</dbReference>
<dbReference type="PRINTS" id="PR00762">
    <property type="entry name" value="CLCHANNEL"/>
</dbReference>
<dbReference type="EMBL" id="LHZA01000042">
    <property type="protein sequence ID" value="KXV03439.1"/>
    <property type="molecule type" value="Genomic_DNA"/>
</dbReference>
<dbReference type="Gene3D" id="1.10.3080.10">
    <property type="entry name" value="Clc chloride channel"/>
    <property type="match status" value="1"/>
</dbReference>
<proteinExistence type="predicted"/>
<keyword evidence="4 5" id="KW-0472">Membrane</keyword>
<dbReference type="RefSeq" id="WP_062247347.1">
    <property type="nucleotide sequence ID" value="NZ_LHZA01000042.1"/>
</dbReference>
<feature type="transmembrane region" description="Helical" evidence="5">
    <location>
        <begin position="395"/>
        <end position="416"/>
    </location>
</feature>
<dbReference type="GO" id="GO:0015108">
    <property type="term" value="F:chloride transmembrane transporter activity"/>
    <property type="evidence" value="ECO:0007669"/>
    <property type="project" value="InterPro"/>
</dbReference>